<dbReference type="InterPro" id="IPR051928">
    <property type="entry name" value="NorD/CobT"/>
</dbReference>
<dbReference type="SMART" id="SM00327">
    <property type="entry name" value="VWA"/>
    <property type="match status" value="1"/>
</dbReference>
<gene>
    <name evidence="3" type="ORF">J2S77_001597</name>
</gene>
<dbReference type="PANTHER" id="PTHR41248">
    <property type="entry name" value="NORD PROTEIN"/>
    <property type="match status" value="1"/>
</dbReference>
<accession>A0ABT9VF63</accession>
<proteinExistence type="predicted"/>
<dbReference type="InterPro" id="IPR036465">
    <property type="entry name" value="vWFA_dom_sf"/>
</dbReference>
<evidence type="ECO:0000256" key="1">
    <source>
        <dbReference type="SAM" id="MobiDB-lite"/>
    </source>
</evidence>
<evidence type="ECO:0000313" key="3">
    <source>
        <dbReference type="EMBL" id="MDQ0159613.1"/>
    </source>
</evidence>
<name>A0ABT9VF63_9BACI</name>
<protein>
    <submittedName>
        <fullName evidence="3">Nitric oxide reductase activation protein</fullName>
    </submittedName>
</protein>
<dbReference type="Proteomes" id="UP001224359">
    <property type="component" value="Unassembled WGS sequence"/>
</dbReference>
<dbReference type="EMBL" id="JAUSTQ010000005">
    <property type="protein sequence ID" value="MDQ0159613.1"/>
    <property type="molecule type" value="Genomic_DNA"/>
</dbReference>
<organism evidence="3 4">
    <name type="scientific">Alkalibacillus salilacus</name>
    <dbReference type="NCBI Taxonomy" id="284582"/>
    <lineage>
        <taxon>Bacteria</taxon>
        <taxon>Bacillati</taxon>
        <taxon>Bacillota</taxon>
        <taxon>Bacilli</taxon>
        <taxon>Bacillales</taxon>
        <taxon>Bacillaceae</taxon>
        <taxon>Alkalibacillus</taxon>
    </lineage>
</organism>
<dbReference type="Gene3D" id="3.40.50.410">
    <property type="entry name" value="von Willebrand factor, type A domain"/>
    <property type="match status" value="1"/>
</dbReference>
<dbReference type="CDD" id="cd01454">
    <property type="entry name" value="vWA_norD_type"/>
    <property type="match status" value="1"/>
</dbReference>
<dbReference type="InterPro" id="IPR002035">
    <property type="entry name" value="VWF_A"/>
</dbReference>
<dbReference type="PANTHER" id="PTHR41248:SF1">
    <property type="entry name" value="NORD PROTEIN"/>
    <property type="match status" value="1"/>
</dbReference>
<feature type="region of interest" description="Disordered" evidence="1">
    <location>
        <begin position="331"/>
        <end position="353"/>
    </location>
</feature>
<reference evidence="3 4" key="1">
    <citation type="submission" date="2023-07" db="EMBL/GenBank/DDBJ databases">
        <title>Genomic Encyclopedia of Type Strains, Phase IV (KMG-IV): sequencing the most valuable type-strain genomes for metagenomic binning, comparative biology and taxonomic classification.</title>
        <authorList>
            <person name="Goeker M."/>
        </authorList>
    </citation>
    <scope>NUCLEOTIDE SEQUENCE [LARGE SCALE GENOMIC DNA]</scope>
    <source>
        <strain evidence="3 4">DSM 16460</strain>
    </source>
</reference>
<sequence>MKFNDKVVDTQQLANLRDFVNVLAKEADLEFDYHFGATVHIDDRQITASHFWDHRFNVQQTGYKTDILLRVLGTLHETSVSEFLRLKKQTNHSQMPYFIEQLFTLLEDIRLERLIRRRRPGTKSWFDIRRKAYHHYFETQRQTAMTRSYKTDELFCLIYLTLTSESPFEAFRSSKSTQNRTIQGIKPLLQRVYEAKSTRDIVRIVLEIQDALEEDYSDMINRYFVYPIQHQSELQEERVIEELKRVDPLNNDDEDDTTSDDVINERFQTWHQENENDDENQTFMQFELDQGTKTTMIGDGARQTEEGDQAMASVQGMSAQTDQNEYEHLEDLDEKKSEQEAGDEQNYGKENANAVVYDRYPEKPSESDIDSYRDLLRTIDPLRRQLSQTIFKALDQKQNAERSHLLTGRLDKKQLLPLSIENESRVFYKNDLESDEIDAVFTLLIDCSASMFNKMEETKTAAILFHEVLKELKIPHNVIGFWEDGFATKENEQPNYFHRVMTFDNALQPNVGPELLQLDAEEDNRDGFTIRVATEELLERTEKDQFLLVFSDGEPSAFNYSENGIIDTNEAVIEARKKGIEVVGIFLSDGEIAEHEAMLMRNIYGREHMLVPDLSELPGSFSGILKRLLLKSI</sequence>
<evidence type="ECO:0000259" key="2">
    <source>
        <dbReference type="SMART" id="SM00327"/>
    </source>
</evidence>
<keyword evidence="4" id="KW-1185">Reference proteome</keyword>
<dbReference type="RefSeq" id="WP_306976228.1">
    <property type="nucleotide sequence ID" value="NZ_JAUSTQ010000005.1"/>
</dbReference>
<evidence type="ECO:0000313" key="4">
    <source>
        <dbReference type="Proteomes" id="UP001224359"/>
    </source>
</evidence>
<feature type="domain" description="VWFA" evidence="2">
    <location>
        <begin position="438"/>
        <end position="626"/>
    </location>
</feature>
<dbReference type="SUPFAM" id="SSF53300">
    <property type="entry name" value="vWA-like"/>
    <property type="match status" value="1"/>
</dbReference>
<comment type="caution">
    <text evidence="3">The sequence shown here is derived from an EMBL/GenBank/DDBJ whole genome shotgun (WGS) entry which is preliminary data.</text>
</comment>